<name>K3X7D4_GLOUD</name>
<keyword evidence="2" id="KW-1185">Reference proteome</keyword>
<dbReference type="VEuPathDB" id="FungiDB:PYU1_G013106"/>
<evidence type="ECO:0000313" key="1">
    <source>
        <dbReference type="EnsemblProtists" id="PYU1_T013133"/>
    </source>
</evidence>
<protein>
    <submittedName>
        <fullName evidence="1">Uncharacterized protein</fullName>
    </submittedName>
</protein>
<reference evidence="1" key="3">
    <citation type="submission" date="2015-02" db="UniProtKB">
        <authorList>
            <consortium name="EnsemblProtists"/>
        </authorList>
    </citation>
    <scope>IDENTIFICATION</scope>
    <source>
        <strain evidence="1">DAOM BR144</strain>
    </source>
</reference>
<reference evidence="2" key="2">
    <citation type="submission" date="2010-04" db="EMBL/GenBank/DDBJ databases">
        <authorList>
            <person name="Buell R."/>
            <person name="Hamilton J."/>
            <person name="Hostetler J."/>
        </authorList>
    </citation>
    <scope>NUCLEOTIDE SEQUENCE [LARGE SCALE GENOMIC DNA]</scope>
    <source>
        <strain evidence="2">DAOM:BR144</strain>
    </source>
</reference>
<organism evidence="1 2">
    <name type="scientific">Globisporangium ultimum (strain ATCC 200006 / CBS 805.95 / DAOM BR144)</name>
    <name type="common">Pythium ultimum</name>
    <dbReference type="NCBI Taxonomy" id="431595"/>
    <lineage>
        <taxon>Eukaryota</taxon>
        <taxon>Sar</taxon>
        <taxon>Stramenopiles</taxon>
        <taxon>Oomycota</taxon>
        <taxon>Peronosporomycetes</taxon>
        <taxon>Pythiales</taxon>
        <taxon>Pythiaceae</taxon>
        <taxon>Globisporangium</taxon>
    </lineage>
</organism>
<proteinExistence type="predicted"/>
<dbReference type="EMBL" id="GL376577">
    <property type="status" value="NOT_ANNOTATED_CDS"/>
    <property type="molecule type" value="Genomic_DNA"/>
</dbReference>
<dbReference type="EnsemblProtists" id="PYU1_T013133">
    <property type="protein sequence ID" value="PYU1_T013133"/>
    <property type="gene ID" value="PYU1_G013106"/>
</dbReference>
<dbReference type="HOGENOM" id="CLU_2488305_0_0_1"/>
<sequence>MPDTTADVPQVSHNFPRVPAGCEKPAETFFACFYAHGKQPAGVKDAEVGNRALVECKASVEAYNKCVDSAMAKTPKKLFRVPEAYRVRDE</sequence>
<reference evidence="2" key="1">
    <citation type="journal article" date="2010" name="Genome Biol.">
        <title>Genome sequence of the necrotrophic plant pathogen Pythium ultimum reveals original pathogenicity mechanisms and effector repertoire.</title>
        <authorList>
            <person name="Levesque C.A."/>
            <person name="Brouwer H."/>
            <person name="Cano L."/>
            <person name="Hamilton J.P."/>
            <person name="Holt C."/>
            <person name="Huitema E."/>
            <person name="Raffaele S."/>
            <person name="Robideau G.P."/>
            <person name="Thines M."/>
            <person name="Win J."/>
            <person name="Zerillo M.M."/>
            <person name="Beakes G.W."/>
            <person name="Boore J.L."/>
            <person name="Busam D."/>
            <person name="Dumas B."/>
            <person name="Ferriera S."/>
            <person name="Fuerstenberg S.I."/>
            <person name="Gachon C.M."/>
            <person name="Gaulin E."/>
            <person name="Govers F."/>
            <person name="Grenville-Briggs L."/>
            <person name="Horner N."/>
            <person name="Hostetler J."/>
            <person name="Jiang R.H."/>
            <person name="Johnson J."/>
            <person name="Krajaejun T."/>
            <person name="Lin H."/>
            <person name="Meijer H.J."/>
            <person name="Moore B."/>
            <person name="Morris P."/>
            <person name="Phuntmart V."/>
            <person name="Puiu D."/>
            <person name="Shetty J."/>
            <person name="Stajich J.E."/>
            <person name="Tripathy S."/>
            <person name="Wawra S."/>
            <person name="van West P."/>
            <person name="Whitty B.R."/>
            <person name="Coutinho P.M."/>
            <person name="Henrissat B."/>
            <person name="Martin F."/>
            <person name="Thomas P.D."/>
            <person name="Tyler B.M."/>
            <person name="De Vries R.P."/>
            <person name="Kamoun S."/>
            <person name="Yandell M."/>
            <person name="Tisserat N."/>
            <person name="Buell C.R."/>
        </authorList>
    </citation>
    <scope>NUCLEOTIDE SEQUENCE</scope>
    <source>
        <strain evidence="2">DAOM:BR144</strain>
    </source>
</reference>
<dbReference type="eggNOG" id="ENOG502S7VY">
    <property type="taxonomic scope" value="Eukaryota"/>
</dbReference>
<dbReference type="Proteomes" id="UP000019132">
    <property type="component" value="Unassembled WGS sequence"/>
</dbReference>
<accession>K3X7D4</accession>
<dbReference type="InParanoid" id="K3X7D4"/>
<dbReference type="OMA" id="TFFACFY"/>
<dbReference type="AlphaFoldDB" id="K3X7D4"/>
<evidence type="ECO:0000313" key="2">
    <source>
        <dbReference type="Proteomes" id="UP000019132"/>
    </source>
</evidence>